<dbReference type="EMBL" id="HE650827">
    <property type="protein sequence ID" value="CCF59232.1"/>
    <property type="molecule type" value="Genomic_DNA"/>
</dbReference>
<dbReference type="AlphaFoldDB" id="H2AXY2"/>
<dbReference type="CDD" id="cd00073">
    <property type="entry name" value="H15"/>
    <property type="match status" value="1"/>
</dbReference>
<dbReference type="Gene3D" id="1.10.10.10">
    <property type="entry name" value="Winged helix-like DNA-binding domain superfamily/Winged helix DNA-binding domain"/>
    <property type="match status" value="2"/>
</dbReference>
<dbReference type="KEGG" id="kaf:KAFR_0G01980"/>
<dbReference type="OrthoDB" id="1110759at2759"/>
<evidence type="ECO:0000256" key="3">
    <source>
        <dbReference type="ARBA" id="ARBA00020833"/>
    </source>
</evidence>
<dbReference type="InParanoid" id="H2AXY2"/>
<dbReference type="PROSITE" id="PS51504">
    <property type="entry name" value="H15"/>
    <property type="match status" value="2"/>
</dbReference>
<evidence type="ECO:0000256" key="4">
    <source>
        <dbReference type="ARBA" id="ARBA00022454"/>
    </source>
</evidence>
<evidence type="ECO:0000259" key="7">
    <source>
        <dbReference type="PROSITE" id="PS51504"/>
    </source>
</evidence>
<feature type="domain" description="H15" evidence="7">
    <location>
        <begin position="32"/>
        <end position="106"/>
    </location>
</feature>
<keyword evidence="5" id="KW-0238">DNA-binding</keyword>
<dbReference type="FunCoup" id="H2AXY2">
    <property type="interactions" value="573"/>
</dbReference>
<evidence type="ECO:0000256" key="2">
    <source>
        <dbReference type="ARBA" id="ARBA00004286"/>
    </source>
</evidence>
<dbReference type="InterPro" id="IPR036390">
    <property type="entry name" value="WH_DNA-bd_sf"/>
</dbReference>
<dbReference type="RefSeq" id="XP_003958367.1">
    <property type="nucleotide sequence ID" value="XM_003958318.1"/>
</dbReference>
<protein>
    <recommendedName>
        <fullName evidence="3">Histone H1</fullName>
    </recommendedName>
</protein>
<dbReference type="Proteomes" id="UP000005220">
    <property type="component" value="Chromosome 7"/>
</dbReference>
<comment type="subcellular location">
    <subcellularLocation>
        <location evidence="2">Chromosome</location>
    </subcellularLocation>
    <subcellularLocation>
        <location evidence="1">Nucleus</location>
    </subcellularLocation>
</comment>
<dbReference type="GO" id="GO:0031492">
    <property type="term" value="F:nucleosomal DNA binding"/>
    <property type="evidence" value="ECO:0007669"/>
    <property type="project" value="TreeGrafter"/>
</dbReference>
<dbReference type="InterPro" id="IPR005818">
    <property type="entry name" value="Histone_H1/H5_H15"/>
</dbReference>
<dbReference type="HOGENOM" id="CLU_069424_0_0_1"/>
<feature type="domain" description="H15" evidence="7">
    <location>
        <begin position="150"/>
        <end position="224"/>
    </location>
</feature>
<dbReference type="STRING" id="1071382.H2AXY2"/>
<dbReference type="GO" id="GO:0005634">
    <property type="term" value="C:nucleus"/>
    <property type="evidence" value="ECO:0007669"/>
    <property type="project" value="UniProtKB-SubCell"/>
</dbReference>
<name>H2AXY2_KAZAF</name>
<keyword evidence="9" id="KW-1185">Reference proteome</keyword>
<evidence type="ECO:0000313" key="9">
    <source>
        <dbReference type="Proteomes" id="UP000005220"/>
    </source>
</evidence>
<evidence type="ECO:0000256" key="1">
    <source>
        <dbReference type="ARBA" id="ARBA00004123"/>
    </source>
</evidence>
<keyword evidence="6" id="KW-0539">Nucleus</keyword>
<proteinExistence type="predicted"/>
<organism evidence="8 9">
    <name type="scientific">Kazachstania africana (strain ATCC 22294 / BCRC 22015 / CBS 2517 / CECT 1963 / NBRC 1671 / NRRL Y-8276)</name>
    <name type="common">Yeast</name>
    <name type="synonym">Kluyveromyces africanus</name>
    <dbReference type="NCBI Taxonomy" id="1071382"/>
    <lineage>
        <taxon>Eukaryota</taxon>
        <taxon>Fungi</taxon>
        <taxon>Dikarya</taxon>
        <taxon>Ascomycota</taxon>
        <taxon>Saccharomycotina</taxon>
        <taxon>Saccharomycetes</taxon>
        <taxon>Saccharomycetales</taxon>
        <taxon>Saccharomycetaceae</taxon>
        <taxon>Kazachstania</taxon>
    </lineage>
</organism>
<dbReference type="SMART" id="SM00526">
    <property type="entry name" value="H15"/>
    <property type="match status" value="2"/>
</dbReference>
<sequence>MPIRRPTLKKTQAKKTPVVAKKIVARKIVEEPAKSYRTLITEALVSLHDRMGSSRQTLKKFIKEKYPSVGAAANFDMYFNNAIKKGVQSEIFLQPKGPSGPLKLAKVSKTDDKKPSKVVAAKKAVKVTKKKPVVAKKVALKKARNVVAEHPSTYREMVLEGATKINTGKGASRIALKKFIKEKYSSAGARPNFDSLVNNAIKKCVDSGELKQPKGPSGVVKIVKIEKSSSVSKTKPKKRANGVTKKK</sequence>
<dbReference type="eggNOG" id="KOG4012">
    <property type="taxonomic scope" value="Eukaryota"/>
</dbReference>
<dbReference type="PANTHER" id="PTHR11467">
    <property type="entry name" value="HISTONE H1"/>
    <property type="match status" value="1"/>
</dbReference>
<dbReference type="GO" id="GO:0097100">
    <property type="term" value="F:supercoiled DNA binding"/>
    <property type="evidence" value="ECO:0007669"/>
    <property type="project" value="EnsemblFungi"/>
</dbReference>
<dbReference type="InterPro" id="IPR036388">
    <property type="entry name" value="WH-like_DNA-bd_sf"/>
</dbReference>
<evidence type="ECO:0000256" key="5">
    <source>
        <dbReference type="ARBA" id="ARBA00023125"/>
    </source>
</evidence>
<dbReference type="GO" id="GO:0000786">
    <property type="term" value="C:nucleosome"/>
    <property type="evidence" value="ECO:0007669"/>
    <property type="project" value="InterPro"/>
</dbReference>
<reference evidence="8 9" key="1">
    <citation type="journal article" date="2011" name="Proc. Natl. Acad. Sci. U.S.A.">
        <title>Evolutionary erosion of yeast sex chromosomes by mating-type switching accidents.</title>
        <authorList>
            <person name="Gordon J.L."/>
            <person name="Armisen D."/>
            <person name="Proux-Wera E."/>
            <person name="Oheigeartaigh S.S."/>
            <person name="Byrne K.P."/>
            <person name="Wolfe K.H."/>
        </authorList>
    </citation>
    <scope>NUCLEOTIDE SEQUENCE [LARGE SCALE GENOMIC DNA]</scope>
    <source>
        <strain evidence="9">ATCC 22294 / BCRC 22015 / CBS 2517 / CECT 1963 / NBRC 1671 / NRRL Y-8276</strain>
    </source>
</reference>
<dbReference type="GO" id="GO:0045910">
    <property type="term" value="P:negative regulation of DNA recombination"/>
    <property type="evidence" value="ECO:0007669"/>
    <property type="project" value="EnsemblFungi"/>
</dbReference>
<keyword evidence="4" id="KW-0158">Chromosome</keyword>
<dbReference type="GO" id="GO:0043934">
    <property type="term" value="P:sporulation"/>
    <property type="evidence" value="ECO:0007669"/>
    <property type="project" value="EnsemblFungi"/>
</dbReference>
<dbReference type="GO" id="GO:0006334">
    <property type="term" value="P:nucleosome assembly"/>
    <property type="evidence" value="ECO:0007669"/>
    <property type="project" value="InterPro"/>
</dbReference>
<dbReference type="GO" id="GO:0006355">
    <property type="term" value="P:regulation of DNA-templated transcription"/>
    <property type="evidence" value="ECO:0007669"/>
    <property type="project" value="EnsemblFungi"/>
</dbReference>
<accession>H2AXY2</accession>
<evidence type="ECO:0000313" key="8">
    <source>
        <dbReference type="EMBL" id="CCF59232.1"/>
    </source>
</evidence>
<evidence type="ECO:0000256" key="6">
    <source>
        <dbReference type="ARBA" id="ARBA00023242"/>
    </source>
</evidence>
<dbReference type="GO" id="GO:2000779">
    <property type="term" value="P:regulation of double-strand break repair"/>
    <property type="evidence" value="ECO:0007669"/>
    <property type="project" value="EnsemblFungi"/>
</dbReference>
<dbReference type="SUPFAM" id="SSF46785">
    <property type="entry name" value="Winged helix' DNA-binding domain"/>
    <property type="match status" value="2"/>
</dbReference>
<dbReference type="GO" id="GO:0042301">
    <property type="term" value="F:phosphate ion binding"/>
    <property type="evidence" value="ECO:0007669"/>
    <property type="project" value="EnsemblFungi"/>
</dbReference>
<dbReference type="GeneID" id="13887212"/>
<gene>
    <name evidence="8" type="primary">KAFR0G01980</name>
    <name evidence="8" type="ORF">KAFR_0G01980</name>
</gene>
<dbReference type="GO" id="GO:0030261">
    <property type="term" value="P:chromosome condensation"/>
    <property type="evidence" value="ECO:0007669"/>
    <property type="project" value="EnsemblFungi"/>
</dbReference>
<dbReference type="PANTHER" id="PTHR11467:SF36">
    <property type="entry name" value="HISTONE 24-RELATED"/>
    <property type="match status" value="1"/>
</dbReference>
<dbReference type="Pfam" id="PF00538">
    <property type="entry name" value="Linker_histone"/>
    <property type="match status" value="2"/>
</dbReference>